<keyword evidence="6 12" id="KW-0418">Kinase</keyword>
<feature type="active site" description="Pros-phosphohistidine intermediate" evidence="10">
    <location>
        <position position="119"/>
    </location>
</feature>
<feature type="binding site" evidence="10">
    <location>
        <position position="92"/>
    </location>
    <ligand>
        <name>ATP</name>
        <dbReference type="ChEBI" id="CHEBI:30616"/>
    </ligand>
</feature>
<feature type="binding site" evidence="10">
    <location>
        <position position="86"/>
    </location>
    <ligand>
        <name>ATP</name>
        <dbReference type="ChEBI" id="CHEBI:30616"/>
    </ligand>
</feature>
<feature type="binding site" evidence="10">
    <location>
        <position position="116"/>
    </location>
    <ligand>
        <name>ATP</name>
        <dbReference type="ChEBI" id="CHEBI:30616"/>
    </ligand>
</feature>
<organism evidence="14">
    <name type="scientific">Cacopsylla melanoneura</name>
    <dbReference type="NCBI Taxonomy" id="428564"/>
    <lineage>
        <taxon>Eukaryota</taxon>
        <taxon>Metazoa</taxon>
        <taxon>Ecdysozoa</taxon>
        <taxon>Arthropoda</taxon>
        <taxon>Hexapoda</taxon>
        <taxon>Insecta</taxon>
        <taxon>Pterygota</taxon>
        <taxon>Neoptera</taxon>
        <taxon>Paraneoptera</taxon>
        <taxon>Hemiptera</taxon>
        <taxon>Sternorrhyncha</taxon>
        <taxon>Psylloidea</taxon>
        <taxon>Psyllidae</taxon>
        <taxon>Psyllinae</taxon>
        <taxon>Cacopsylla</taxon>
    </lineage>
</organism>
<dbReference type="PROSITE" id="PS00469">
    <property type="entry name" value="NDPK"/>
    <property type="match status" value="1"/>
</dbReference>
<keyword evidence="8" id="KW-0460">Magnesium</keyword>
<evidence type="ECO:0000256" key="12">
    <source>
        <dbReference type="RuleBase" id="RU004013"/>
    </source>
</evidence>
<sequence>MELTLCILKPHVFKAPHTLKAIKDIILLNNFHIVDSLTTAMTKEQVELFYNEHQGKFFYNRLVTQMRSGPSEINILAREDAIRKWRELLGPTKVFQARFSHPDTIRGMYGLSDTRNAAHGSDSPESAAREISIFFPNFSTTEWLRDHEFGSLVPGRNAGINR</sequence>
<evidence type="ECO:0000256" key="9">
    <source>
        <dbReference type="ARBA" id="ARBA00023080"/>
    </source>
</evidence>
<dbReference type="AlphaFoldDB" id="A0A8D8XCQ3"/>
<comment type="catalytic activity">
    <reaction evidence="12">
        <text>a 2'-deoxyribonucleoside 5'-diphosphate + ATP = a 2'-deoxyribonucleoside 5'-triphosphate + ADP</text>
        <dbReference type="Rhea" id="RHEA:44640"/>
        <dbReference type="ChEBI" id="CHEBI:30616"/>
        <dbReference type="ChEBI" id="CHEBI:61560"/>
        <dbReference type="ChEBI" id="CHEBI:73316"/>
        <dbReference type="ChEBI" id="CHEBI:456216"/>
        <dbReference type="EC" id="2.7.4.6"/>
    </reaction>
</comment>
<dbReference type="Pfam" id="PF00334">
    <property type="entry name" value="NDK"/>
    <property type="match status" value="1"/>
</dbReference>
<evidence type="ECO:0000256" key="2">
    <source>
        <dbReference type="ARBA" id="ARBA00022490"/>
    </source>
</evidence>
<evidence type="ECO:0000256" key="6">
    <source>
        <dbReference type="ARBA" id="ARBA00022777"/>
    </source>
</evidence>
<feature type="domain" description="Nucleoside diphosphate kinase-like" evidence="13">
    <location>
        <begin position="1"/>
        <end position="142"/>
    </location>
</feature>
<evidence type="ECO:0000256" key="10">
    <source>
        <dbReference type="PROSITE-ProRule" id="PRU00706"/>
    </source>
</evidence>
<dbReference type="Gene3D" id="3.30.70.141">
    <property type="entry name" value="Nucleoside diphosphate kinase-like domain"/>
    <property type="match status" value="1"/>
</dbReference>
<keyword evidence="5 12" id="KW-0547">Nucleotide-binding</keyword>
<feature type="binding site" evidence="10">
    <location>
        <position position="106"/>
    </location>
    <ligand>
        <name>ATP</name>
        <dbReference type="ChEBI" id="CHEBI:30616"/>
    </ligand>
</feature>
<dbReference type="SUPFAM" id="SSF54919">
    <property type="entry name" value="Nucleoside diphosphate kinase, NDK"/>
    <property type="match status" value="1"/>
</dbReference>
<reference evidence="14" key="1">
    <citation type="submission" date="2021-05" db="EMBL/GenBank/DDBJ databases">
        <authorList>
            <person name="Alioto T."/>
            <person name="Alioto T."/>
            <person name="Gomez Garrido J."/>
        </authorList>
    </citation>
    <scope>NUCLEOTIDE SEQUENCE</scope>
</reference>
<evidence type="ECO:0000256" key="8">
    <source>
        <dbReference type="ARBA" id="ARBA00022842"/>
    </source>
</evidence>
<keyword evidence="4" id="KW-0479">Metal-binding</keyword>
<dbReference type="EMBL" id="HBUF01296347">
    <property type="protein sequence ID" value="CAG6690199.1"/>
    <property type="molecule type" value="Transcribed_RNA"/>
</dbReference>
<evidence type="ECO:0000313" key="14">
    <source>
        <dbReference type="EMBL" id="CAG6690199.1"/>
    </source>
</evidence>
<dbReference type="PANTHER" id="PTHR46161:SF3">
    <property type="entry name" value="NUCLEOSIDE DIPHOSPHATE KINASE DDB_G0292928-RELATED"/>
    <property type="match status" value="1"/>
</dbReference>
<dbReference type="GO" id="GO:0004550">
    <property type="term" value="F:nucleoside diphosphate kinase activity"/>
    <property type="evidence" value="ECO:0007669"/>
    <property type="project" value="UniProtKB-EC"/>
</dbReference>
<evidence type="ECO:0000256" key="3">
    <source>
        <dbReference type="ARBA" id="ARBA00022679"/>
    </source>
</evidence>
<dbReference type="SMART" id="SM00562">
    <property type="entry name" value="NDK"/>
    <property type="match status" value="1"/>
</dbReference>
<dbReference type="GO" id="GO:0046872">
    <property type="term" value="F:metal ion binding"/>
    <property type="evidence" value="ECO:0007669"/>
    <property type="project" value="UniProtKB-KW"/>
</dbReference>
<keyword evidence="7 12" id="KW-0067">ATP-binding</keyword>
<evidence type="ECO:0000256" key="1">
    <source>
        <dbReference type="ARBA" id="ARBA00008142"/>
    </source>
</evidence>
<protein>
    <recommendedName>
        <fullName evidence="12">Nucleoside diphosphate kinase</fullName>
        <ecNumber evidence="12">2.7.4.6</ecNumber>
    </recommendedName>
</protein>
<dbReference type="InterPro" id="IPR023005">
    <property type="entry name" value="Nucleoside_diP_kinase_AS"/>
</dbReference>
<dbReference type="InterPro" id="IPR034907">
    <property type="entry name" value="NDK-like_dom"/>
</dbReference>
<dbReference type="PANTHER" id="PTHR46161">
    <property type="entry name" value="NUCLEOSIDE DIPHOSPHATE KINASE"/>
    <property type="match status" value="1"/>
</dbReference>
<feature type="binding site" evidence="10">
    <location>
        <position position="9"/>
    </location>
    <ligand>
        <name>ATP</name>
        <dbReference type="ChEBI" id="CHEBI:30616"/>
    </ligand>
</feature>
<dbReference type="PRINTS" id="PR01243">
    <property type="entry name" value="NUCDPKINASE"/>
</dbReference>
<comment type="similarity">
    <text evidence="1 10 11">Belongs to the NDK family.</text>
</comment>
<dbReference type="EMBL" id="HBUF01296348">
    <property type="protein sequence ID" value="CAG6690200.1"/>
    <property type="molecule type" value="Transcribed_RNA"/>
</dbReference>
<name>A0A8D8XCQ3_9HEMI</name>
<dbReference type="InterPro" id="IPR036850">
    <property type="entry name" value="NDK-like_dom_sf"/>
</dbReference>
<evidence type="ECO:0000256" key="5">
    <source>
        <dbReference type="ARBA" id="ARBA00022741"/>
    </source>
</evidence>
<dbReference type="PROSITE" id="PS51374">
    <property type="entry name" value="NDPK_LIKE"/>
    <property type="match status" value="1"/>
</dbReference>
<keyword evidence="3 12" id="KW-0808">Transferase</keyword>
<evidence type="ECO:0000256" key="7">
    <source>
        <dbReference type="ARBA" id="ARBA00022840"/>
    </source>
</evidence>
<evidence type="ECO:0000256" key="4">
    <source>
        <dbReference type="ARBA" id="ARBA00022723"/>
    </source>
</evidence>
<proteinExistence type="inferred from homology"/>
<dbReference type="EC" id="2.7.4.6" evidence="12"/>
<keyword evidence="2" id="KW-0963">Cytoplasm</keyword>
<evidence type="ECO:0000256" key="11">
    <source>
        <dbReference type="RuleBase" id="RU004011"/>
    </source>
</evidence>
<accession>A0A8D8XCQ3</accession>
<dbReference type="GO" id="GO:0006183">
    <property type="term" value="P:GTP biosynthetic process"/>
    <property type="evidence" value="ECO:0007669"/>
    <property type="project" value="InterPro"/>
</dbReference>
<evidence type="ECO:0000259" key="13">
    <source>
        <dbReference type="SMART" id="SM00562"/>
    </source>
</evidence>
<dbReference type="GO" id="GO:0006228">
    <property type="term" value="P:UTP biosynthetic process"/>
    <property type="evidence" value="ECO:0007669"/>
    <property type="project" value="InterPro"/>
</dbReference>
<feature type="binding site" evidence="10">
    <location>
        <position position="58"/>
    </location>
    <ligand>
        <name>ATP</name>
        <dbReference type="ChEBI" id="CHEBI:30616"/>
    </ligand>
</feature>
<dbReference type="GO" id="GO:0005524">
    <property type="term" value="F:ATP binding"/>
    <property type="evidence" value="ECO:0007669"/>
    <property type="project" value="UniProtKB-KW"/>
</dbReference>
<dbReference type="InterPro" id="IPR001564">
    <property type="entry name" value="Nucleoside_diP_kinase"/>
</dbReference>
<dbReference type="GO" id="GO:0006241">
    <property type="term" value="P:CTP biosynthetic process"/>
    <property type="evidence" value="ECO:0007669"/>
    <property type="project" value="InterPro"/>
</dbReference>
<keyword evidence="9" id="KW-0546">Nucleotide metabolism</keyword>